<dbReference type="PANTHER" id="PTHR45856:SF24">
    <property type="entry name" value="FUNGAL LIPASE-LIKE DOMAIN-CONTAINING PROTEIN"/>
    <property type="match status" value="1"/>
</dbReference>
<dbReference type="PANTHER" id="PTHR45856">
    <property type="entry name" value="ALPHA/BETA-HYDROLASES SUPERFAMILY PROTEIN"/>
    <property type="match status" value="1"/>
</dbReference>
<dbReference type="Gene3D" id="3.40.50.1820">
    <property type="entry name" value="alpha/beta hydrolase"/>
    <property type="match status" value="1"/>
</dbReference>
<dbReference type="InterPro" id="IPR002921">
    <property type="entry name" value="Fungal_lipase-type"/>
</dbReference>
<dbReference type="AlphaFoldDB" id="A0A6P1TKC2"/>
<evidence type="ECO:0000259" key="1">
    <source>
        <dbReference type="Pfam" id="PF01764"/>
    </source>
</evidence>
<proteinExistence type="predicted"/>
<dbReference type="Pfam" id="PF01764">
    <property type="entry name" value="Lipase_3"/>
    <property type="match status" value="1"/>
</dbReference>
<protein>
    <submittedName>
        <fullName evidence="2">DUF2974 domain-containing protein</fullName>
    </submittedName>
</protein>
<dbReference type="SUPFAM" id="SSF53474">
    <property type="entry name" value="alpha/beta-Hydrolases"/>
    <property type="match status" value="1"/>
</dbReference>
<name>A0A6P1TKC2_9FIRM</name>
<feature type="domain" description="Fungal lipase-type" evidence="1">
    <location>
        <begin position="84"/>
        <end position="221"/>
    </location>
</feature>
<evidence type="ECO:0000313" key="3">
    <source>
        <dbReference type="Proteomes" id="UP000464314"/>
    </source>
</evidence>
<dbReference type="KEGG" id="anr:Ana3638_13425"/>
<evidence type="ECO:0000313" key="2">
    <source>
        <dbReference type="EMBL" id="QHQ61650.1"/>
    </source>
</evidence>
<accession>A0A6P1TKC2</accession>
<gene>
    <name evidence="2" type="ORF">Ana3638_13425</name>
</gene>
<organism evidence="2 3">
    <name type="scientific">Anaerocolumna sedimenticola</name>
    <dbReference type="NCBI Taxonomy" id="2696063"/>
    <lineage>
        <taxon>Bacteria</taxon>
        <taxon>Bacillati</taxon>
        <taxon>Bacillota</taxon>
        <taxon>Clostridia</taxon>
        <taxon>Lachnospirales</taxon>
        <taxon>Lachnospiraceae</taxon>
        <taxon>Anaerocolumna</taxon>
    </lineage>
</organism>
<dbReference type="EMBL" id="CP048000">
    <property type="protein sequence ID" value="QHQ61650.1"/>
    <property type="molecule type" value="Genomic_DNA"/>
</dbReference>
<keyword evidence="3" id="KW-1185">Reference proteome</keyword>
<dbReference type="InterPro" id="IPR051218">
    <property type="entry name" value="Sec_MonoDiacylglyc_Lipase"/>
</dbReference>
<dbReference type="GO" id="GO:0006629">
    <property type="term" value="P:lipid metabolic process"/>
    <property type="evidence" value="ECO:0007669"/>
    <property type="project" value="InterPro"/>
</dbReference>
<dbReference type="Proteomes" id="UP000464314">
    <property type="component" value="Chromosome"/>
</dbReference>
<dbReference type="RefSeq" id="WP_161838475.1">
    <property type="nucleotide sequence ID" value="NZ_CP048000.1"/>
</dbReference>
<dbReference type="InterPro" id="IPR029058">
    <property type="entry name" value="AB_hydrolase_fold"/>
</dbReference>
<dbReference type="CDD" id="cd00519">
    <property type="entry name" value="Lipase_3"/>
    <property type="match status" value="1"/>
</dbReference>
<reference evidence="2 3" key="1">
    <citation type="submission" date="2020-01" db="EMBL/GenBank/DDBJ databases">
        <title>Genome analysis of Anaerocolumna sp. CBA3638.</title>
        <authorList>
            <person name="Kim J."/>
            <person name="Roh S.W."/>
        </authorList>
    </citation>
    <scope>NUCLEOTIDE SEQUENCE [LARGE SCALE GENOMIC DNA]</scope>
    <source>
        <strain evidence="2 3">CBA3638</strain>
    </source>
</reference>
<sequence length="287" mass="32432">MVDRKITGNNLMKKCLWAACRLAYSIVDGNLPIDYKTRIDYKIGDVEDNSYQRAGFVGDVYSFSGGVENINAGLVGISKSGIIISFRGTNGNDTEIGSFLDWLNNFLAVPVSFSPYGKGSVHMGFFNSVQSIQDLLIRKTLDLVSEVKKNNIPPVIYITGHSKGGAMAAIMAKILQKYVQNRIIVYTFGAPRAGDNEFRKDYRITHYRYESFLDIVSHLSLSRQELELIPRMGILYEILSPCLYFLLMHRWEQGYVSINQEKFMEDFPGIPTIIQKKNLIPSVQSSR</sequence>